<keyword evidence="4" id="KW-1185">Reference proteome</keyword>
<proteinExistence type="predicted"/>
<evidence type="ECO:0000259" key="2">
    <source>
        <dbReference type="Pfam" id="PF01939"/>
    </source>
</evidence>
<sequence length="357" mass="42107">MGLSEEQIGKLLEWFVKMSETRKRLSEQRRRALEENNKWIQPDVIRRMSDEELERRFIEYYKSGGGRQSLNQIYRDRIIRDKKRFRETILYLLDEDIEIKERIEQILGGEYHIEGFGRGILTSFLMDYKPEKYCLWNNKTDMGFSVIGWRVYESKDLWGSAYLKVLEALQRIKDIRPDLNLSFLDIDLFLHTISAEEEGMRAVKAVTEGVDFNLVESKGEISVVTESMEFAMEKYLEEFIEANFNKIFGANLELYQDEESTGRQYPTPIGNIDLLAVDREKKEFVVIELKKGRSSDVVVGQILRYMGWVKENIAKDYNVRGIIILKERDEKLEYALKLIPNVSLFLYEVSFSLKKIY</sequence>
<reference evidence="4" key="1">
    <citation type="submission" date="2015-11" db="EMBL/GenBank/DDBJ databases">
        <authorList>
            <person name="Varghese N."/>
        </authorList>
    </citation>
    <scope>NUCLEOTIDE SEQUENCE [LARGE SCALE GENOMIC DNA]</scope>
    <source>
        <strain evidence="4">JGI-23</strain>
    </source>
</reference>
<organism evidence="3 4">
    <name type="scientific">Candidatus Chryseopegocella kryptomonas</name>
    <dbReference type="NCBI Taxonomy" id="1633643"/>
    <lineage>
        <taxon>Bacteria</taxon>
        <taxon>Pseudomonadati</taxon>
        <taxon>Candidatus Kryptoniota</taxon>
        <taxon>Candidatus Chryseopegocella</taxon>
    </lineage>
</organism>
<dbReference type="Proteomes" id="UP000199197">
    <property type="component" value="Unassembled WGS sequence"/>
</dbReference>
<feature type="domain" description="Endonuclease NucS C-terminal" evidence="2">
    <location>
        <begin position="261"/>
        <end position="325"/>
    </location>
</feature>
<dbReference type="InterPro" id="IPR011856">
    <property type="entry name" value="tRNA_endonuc-like_dom_sf"/>
</dbReference>
<dbReference type="GO" id="GO:0003677">
    <property type="term" value="F:DNA binding"/>
    <property type="evidence" value="ECO:0007669"/>
    <property type="project" value="UniProtKB-KW"/>
</dbReference>
<dbReference type="InterPro" id="IPR048301">
    <property type="entry name" value="NucS_C"/>
</dbReference>
<evidence type="ECO:0000313" key="4">
    <source>
        <dbReference type="Proteomes" id="UP000199197"/>
    </source>
</evidence>
<dbReference type="InterPro" id="IPR002793">
    <property type="entry name" value="Endonuclease_NucS"/>
</dbReference>
<dbReference type="CDD" id="cd22341">
    <property type="entry name" value="NucS-like"/>
    <property type="match status" value="1"/>
</dbReference>
<evidence type="ECO:0000313" key="3">
    <source>
        <dbReference type="EMBL" id="CUT03491.1"/>
    </source>
</evidence>
<dbReference type="EMBL" id="CZVW01000016">
    <property type="protein sequence ID" value="CUT03491.1"/>
    <property type="molecule type" value="Genomic_DNA"/>
</dbReference>
<dbReference type="AlphaFoldDB" id="A0A0N7MY79"/>
<name>A0A0N7MY79_9BACT</name>
<evidence type="ECO:0000256" key="1">
    <source>
        <dbReference type="ARBA" id="ARBA00023125"/>
    </source>
</evidence>
<accession>A0A0N7MY79</accession>
<dbReference type="Pfam" id="PF01939">
    <property type="entry name" value="NucS_C"/>
    <property type="match status" value="1"/>
</dbReference>
<keyword evidence="1" id="KW-0238">DNA-binding</keyword>
<dbReference type="Gene3D" id="3.40.1350.10">
    <property type="match status" value="1"/>
</dbReference>
<protein>
    <recommendedName>
        <fullName evidence="2">Endonuclease NucS C-terminal domain-containing protein</fullName>
    </recommendedName>
</protein>
<dbReference type="GO" id="GO:0004519">
    <property type="term" value="F:endonuclease activity"/>
    <property type="evidence" value="ECO:0007669"/>
    <property type="project" value="InterPro"/>
</dbReference>
<dbReference type="RefSeq" id="WP_092350443.1">
    <property type="nucleotide sequence ID" value="NZ_CZVW01000016.1"/>
</dbReference>
<dbReference type="OrthoDB" id="8477544at2"/>
<gene>
    <name evidence="3" type="ORF">JGI23_01487</name>
</gene>